<feature type="compositionally biased region" description="Low complexity" evidence="7">
    <location>
        <begin position="96"/>
        <end position="106"/>
    </location>
</feature>
<name>A0A2K2HAS6_9BACT</name>
<dbReference type="InterPro" id="IPR002941">
    <property type="entry name" value="DNA_methylase_N4/N6"/>
</dbReference>
<dbReference type="PRINTS" id="PR00506">
    <property type="entry name" value="D21N6MTFRASE"/>
</dbReference>
<proteinExistence type="inferred from homology"/>
<dbReference type="EC" id="2.1.1.72" evidence="2"/>
<evidence type="ECO:0000259" key="8">
    <source>
        <dbReference type="Pfam" id="PF01555"/>
    </source>
</evidence>
<dbReference type="InterPro" id="IPR002052">
    <property type="entry name" value="DNA_methylase_N6_adenine_CS"/>
</dbReference>
<evidence type="ECO:0000256" key="2">
    <source>
        <dbReference type="ARBA" id="ARBA00011900"/>
    </source>
</evidence>
<evidence type="ECO:0000256" key="4">
    <source>
        <dbReference type="ARBA" id="ARBA00022679"/>
    </source>
</evidence>
<dbReference type="Pfam" id="PF01555">
    <property type="entry name" value="N6_N4_Mtase"/>
    <property type="match status" value="1"/>
</dbReference>
<dbReference type="OrthoDB" id="9800801at2"/>
<dbReference type="PROSITE" id="PS00092">
    <property type="entry name" value="N6_MTASE"/>
    <property type="match status" value="1"/>
</dbReference>
<keyword evidence="3 9" id="KW-0489">Methyltransferase</keyword>
<dbReference type="GO" id="GO:0005737">
    <property type="term" value="C:cytoplasm"/>
    <property type="evidence" value="ECO:0007669"/>
    <property type="project" value="TreeGrafter"/>
</dbReference>
<dbReference type="AlphaFoldDB" id="A0A2K2HAS6"/>
<dbReference type="GO" id="GO:0003677">
    <property type="term" value="F:DNA binding"/>
    <property type="evidence" value="ECO:0007669"/>
    <property type="project" value="InterPro"/>
</dbReference>
<feature type="domain" description="DNA methylase N-4/N-6" evidence="8">
    <location>
        <begin position="303"/>
        <end position="632"/>
    </location>
</feature>
<evidence type="ECO:0000256" key="3">
    <source>
        <dbReference type="ARBA" id="ARBA00022603"/>
    </source>
</evidence>
<evidence type="ECO:0000313" key="9">
    <source>
        <dbReference type="EMBL" id="PNU20416.1"/>
    </source>
</evidence>
<dbReference type="RefSeq" id="WP_103115158.1">
    <property type="nucleotide sequence ID" value="NZ_PPFX01000013.1"/>
</dbReference>
<dbReference type="EMBL" id="PPFX01000013">
    <property type="protein sequence ID" value="PNU20416.1"/>
    <property type="molecule type" value="Genomic_DNA"/>
</dbReference>
<dbReference type="SUPFAM" id="SSF53335">
    <property type="entry name" value="S-adenosyl-L-methionine-dependent methyltransferases"/>
    <property type="match status" value="1"/>
</dbReference>
<dbReference type="GO" id="GO:0008170">
    <property type="term" value="F:N-methyltransferase activity"/>
    <property type="evidence" value="ECO:0007669"/>
    <property type="project" value="InterPro"/>
</dbReference>
<feature type="region of interest" description="Disordered" evidence="7">
    <location>
        <begin position="88"/>
        <end position="117"/>
    </location>
</feature>
<evidence type="ECO:0000313" key="10">
    <source>
        <dbReference type="Proteomes" id="UP000236340"/>
    </source>
</evidence>
<protein>
    <recommendedName>
        <fullName evidence="2">site-specific DNA-methyltransferase (adenine-specific)</fullName>
        <ecNumber evidence="2">2.1.1.72</ecNumber>
    </recommendedName>
</protein>
<organism evidence="9 10">
    <name type="scientific">Geothermobacter hydrogeniphilus</name>
    <dbReference type="NCBI Taxonomy" id="1969733"/>
    <lineage>
        <taxon>Bacteria</taxon>
        <taxon>Pseudomonadati</taxon>
        <taxon>Thermodesulfobacteriota</taxon>
        <taxon>Desulfuromonadia</taxon>
        <taxon>Desulfuromonadales</taxon>
        <taxon>Geothermobacteraceae</taxon>
        <taxon>Geothermobacter</taxon>
    </lineage>
</organism>
<dbReference type="InterPro" id="IPR029063">
    <property type="entry name" value="SAM-dependent_MTases_sf"/>
</dbReference>
<evidence type="ECO:0000256" key="1">
    <source>
        <dbReference type="ARBA" id="ARBA00006594"/>
    </source>
</evidence>
<dbReference type="InterPro" id="IPR002295">
    <property type="entry name" value="N4/N6-MTase_EcoPI_Mod-like"/>
</dbReference>
<dbReference type="Gene3D" id="3.40.50.150">
    <property type="entry name" value="Vaccinia Virus protein VP39"/>
    <property type="match status" value="1"/>
</dbReference>
<dbReference type="PANTHER" id="PTHR13370">
    <property type="entry name" value="RNA METHYLASE-RELATED"/>
    <property type="match status" value="1"/>
</dbReference>
<evidence type="ECO:0000256" key="7">
    <source>
        <dbReference type="SAM" id="MobiDB-lite"/>
    </source>
</evidence>
<keyword evidence="5" id="KW-0949">S-adenosyl-L-methionine</keyword>
<dbReference type="GO" id="GO:0032259">
    <property type="term" value="P:methylation"/>
    <property type="evidence" value="ECO:0007669"/>
    <property type="project" value="UniProtKB-KW"/>
</dbReference>
<dbReference type="GO" id="GO:0009007">
    <property type="term" value="F:site-specific DNA-methyltransferase (adenine-specific) activity"/>
    <property type="evidence" value="ECO:0007669"/>
    <property type="project" value="UniProtKB-EC"/>
</dbReference>
<dbReference type="Proteomes" id="UP000236340">
    <property type="component" value="Unassembled WGS sequence"/>
</dbReference>
<sequence length="1062" mass="119206">MSSETGQQLTELLLSLVPADGTSVGNKALERQFHEVAKQQNHTLFDGEFERLREGLIEQGTLLRGKGRGGSVRLANPTAEFSLQIQEKPPETETLKPAPSKTPAAKASKKAKKTTEKTQVIPYRHLDNRKNNPEVGMVTPVTDPATPPTTWSYDPHLDPALQFDVGRSAIEKLIDDALDSGDQEMMRTALEELKRLQAPYLNWTGKAERTSFEVDTVSLHVHERIDPMSILSAVRKQLRDRKGQKVETMVQAGLFEAPFESVPFREAVDFYRHERGWANRLVAGDSLLVMNSLLQKESMAGQVQMIYIDPPYGIKYGSNFQPFVGKRDVKDRKDEDLTQEPEMIKAFRDTWELGIHSYLTYLRDRLLLAKELLSESGSVFVQISDENVHFVRNLLGEIFGEENFVAQIAYKTSVGLGSSFLDRVNDYVVWFGKNTKQLKYRQLYVPLELGEEGATRYSYAQLPDGKVVPTSEIEESTADGVRFFTDQGLTSRTGSEGTSFPVEYQGVVSSPTAGGWRTGQEGMRRVGRASRILTTGKGKLRFKKYFDDFGAIAYTNFWADTGGGIQSRTDPKIYAVQTATTIIERCLLMTTDPGDLVLDPTCGSGTTAYVAEKWGRRWITCDTSRVAVTLAKQRLMTASFDYYELKYPHEGLKGGFIYKTVPHITLKSIANNPEIDEIYERMHPAIEAVLAELNNALTPTPLPKGEGLKEWEVPFEFPDDWPAAAQVPFDTFHKARQAMQQQMDASIATHADQEILYDQPQPDRNKLRITGPFTVEAVPFPTVLSLDEAKPAEEADVAIARSGESSRQHQWRDELLKTGIRGKGGQLLRFAELESLPGTEYLHASGHLDSGERVVVSFGPEHAALEQRQVELALREAGELFPLPQMIVYCAFTFDPEAAKDIDQLKGITALKAQMNTDLLTEDLKKGRASNQSFWLMGQPDVEVRRRKDGQFEVEVNGFDYFDTKKGELVSGGKGKIAMWLLDTDYDERSLFPRQVFFPMAGKKDGWHKLKKNIRAELNEELLGQYHSTVSLPFDVGDNRKVAVKIIDDRGIESLKILALEE</sequence>
<comment type="catalytic activity">
    <reaction evidence="6">
        <text>a 2'-deoxyadenosine in DNA + S-adenosyl-L-methionine = an N(6)-methyl-2'-deoxyadenosine in DNA + S-adenosyl-L-homocysteine + H(+)</text>
        <dbReference type="Rhea" id="RHEA:15197"/>
        <dbReference type="Rhea" id="RHEA-COMP:12418"/>
        <dbReference type="Rhea" id="RHEA-COMP:12419"/>
        <dbReference type="ChEBI" id="CHEBI:15378"/>
        <dbReference type="ChEBI" id="CHEBI:57856"/>
        <dbReference type="ChEBI" id="CHEBI:59789"/>
        <dbReference type="ChEBI" id="CHEBI:90615"/>
        <dbReference type="ChEBI" id="CHEBI:90616"/>
        <dbReference type="EC" id="2.1.1.72"/>
    </reaction>
</comment>
<dbReference type="REBASE" id="266365">
    <property type="entry name" value="M.GspHR1ORF7585P"/>
</dbReference>
<comment type="caution">
    <text evidence="9">The sequence shown here is derived from an EMBL/GenBank/DDBJ whole genome shotgun (WGS) entry which is preliminary data.</text>
</comment>
<keyword evidence="4 9" id="KW-0808">Transferase</keyword>
<reference evidence="9 10" key="1">
    <citation type="journal article" date="2018" name="Genome Announc.">
        <title>Genome Sequence of Geothermobacter sp. HR-1 Iron Reducer from the Loihi Seamount.</title>
        <authorList>
            <person name="Smith H."/>
            <person name="Abuyen K."/>
            <person name="Tremblay J."/>
            <person name="Savalia P."/>
            <person name="Perez-Rodriguez I."/>
            <person name="Emerson D."/>
            <person name="Tully B."/>
            <person name="Amend J."/>
        </authorList>
    </citation>
    <scope>NUCLEOTIDE SEQUENCE [LARGE SCALE GENOMIC DNA]</scope>
    <source>
        <strain evidence="9 10">HR-1</strain>
    </source>
</reference>
<comment type="similarity">
    <text evidence="1">Belongs to the N(4)/N(6)-methyltransferase family.</text>
</comment>
<evidence type="ECO:0000256" key="5">
    <source>
        <dbReference type="ARBA" id="ARBA00022691"/>
    </source>
</evidence>
<evidence type="ECO:0000256" key="6">
    <source>
        <dbReference type="ARBA" id="ARBA00047942"/>
    </source>
</evidence>
<accession>A0A2K2HAS6</accession>
<dbReference type="PANTHER" id="PTHR13370:SF16">
    <property type="entry name" value="SITE-SPECIFIC DNA-METHYLTRANSFERASE (ADENINE-SPECIFIC)"/>
    <property type="match status" value="1"/>
</dbReference>
<gene>
    <name evidence="9" type="ORF">C2E25_07585</name>
</gene>